<feature type="glycosylation site" description="N-linked (GlcNAc...) asparagine" evidence="13">
    <location>
        <position position="225"/>
    </location>
</feature>
<dbReference type="InterPro" id="IPR027309">
    <property type="entry name" value="P2X_extracellular_dom_sf"/>
</dbReference>
<keyword evidence="8" id="KW-0675">Receptor</keyword>
<evidence type="ECO:0000313" key="16">
    <source>
        <dbReference type="EMBL" id="CAB4008603.1"/>
    </source>
</evidence>
<organism evidence="16 17">
    <name type="scientific">Paramuricea clavata</name>
    <name type="common">Red gorgonian</name>
    <name type="synonym">Violescent sea-whip</name>
    <dbReference type="NCBI Taxonomy" id="317549"/>
    <lineage>
        <taxon>Eukaryota</taxon>
        <taxon>Metazoa</taxon>
        <taxon>Cnidaria</taxon>
        <taxon>Anthozoa</taxon>
        <taxon>Octocorallia</taxon>
        <taxon>Malacalcyonacea</taxon>
        <taxon>Plexauridae</taxon>
        <taxon>Paramuricea</taxon>
    </lineage>
</organism>
<keyword evidence="11" id="KW-0067">ATP-binding</keyword>
<evidence type="ECO:0000256" key="10">
    <source>
        <dbReference type="ARBA" id="ARBA00023303"/>
    </source>
</evidence>
<keyword evidence="12" id="KW-1015">Disulfide bond</keyword>
<dbReference type="GO" id="GO:0005886">
    <property type="term" value="C:plasma membrane"/>
    <property type="evidence" value="ECO:0007669"/>
    <property type="project" value="InterPro"/>
</dbReference>
<dbReference type="GO" id="GO:0033198">
    <property type="term" value="P:response to ATP"/>
    <property type="evidence" value="ECO:0007669"/>
    <property type="project" value="InterPro"/>
</dbReference>
<evidence type="ECO:0000313" key="17">
    <source>
        <dbReference type="Proteomes" id="UP001152795"/>
    </source>
</evidence>
<keyword evidence="4 15" id="KW-0812">Transmembrane</keyword>
<dbReference type="PANTHER" id="PTHR10125:SF31">
    <property type="entry name" value="P2X RECEPTOR E"/>
    <property type="match status" value="1"/>
</dbReference>
<feature type="binding site" evidence="11">
    <location>
        <begin position="70"/>
        <end position="72"/>
    </location>
    <ligand>
        <name>ATP</name>
        <dbReference type="ChEBI" id="CHEBI:30616"/>
        <note>ligand shared between two neighboring subunits of the homotrimer</note>
    </ligand>
</feature>
<feature type="disulfide bond" evidence="12">
    <location>
        <begin position="155"/>
        <end position="189"/>
    </location>
</feature>
<keyword evidence="3" id="KW-0813">Transport</keyword>
<feature type="region of interest" description="Disordered" evidence="14">
    <location>
        <begin position="416"/>
        <end position="451"/>
    </location>
</feature>
<dbReference type="OrthoDB" id="494673at2759"/>
<feature type="disulfide bond" evidence="12">
    <location>
        <begin position="258"/>
        <end position="269"/>
    </location>
</feature>
<gene>
    <name evidence="16" type="ORF">PACLA_8A044546</name>
</gene>
<dbReference type="NCBIfam" id="TIGR00863">
    <property type="entry name" value="P2X"/>
    <property type="match status" value="1"/>
</dbReference>
<evidence type="ECO:0000256" key="3">
    <source>
        <dbReference type="ARBA" id="ARBA00022448"/>
    </source>
</evidence>
<dbReference type="GO" id="GO:0012505">
    <property type="term" value="C:endomembrane system"/>
    <property type="evidence" value="ECO:0007669"/>
    <property type="project" value="UniProtKB-SubCell"/>
</dbReference>
<evidence type="ECO:0000256" key="13">
    <source>
        <dbReference type="PIRSR" id="PIRSR005713-3"/>
    </source>
</evidence>
<feature type="disulfide bond" evidence="12">
    <location>
        <begin position="135"/>
        <end position="195"/>
    </location>
</feature>
<name>A0A6S7HX38_PARCT</name>
<dbReference type="Pfam" id="PF00864">
    <property type="entry name" value="P2X_receptor"/>
    <property type="match status" value="1"/>
</dbReference>
<evidence type="ECO:0000256" key="9">
    <source>
        <dbReference type="ARBA" id="ARBA00023286"/>
    </source>
</evidence>
<dbReference type="EMBL" id="CACRXK020006171">
    <property type="protein sequence ID" value="CAB4008603.1"/>
    <property type="molecule type" value="Genomic_DNA"/>
</dbReference>
<keyword evidence="6" id="KW-0406">Ion transport</keyword>
<evidence type="ECO:0000256" key="8">
    <source>
        <dbReference type="ARBA" id="ARBA00023170"/>
    </source>
</evidence>
<proteinExistence type="inferred from homology"/>
<evidence type="ECO:0000256" key="15">
    <source>
        <dbReference type="SAM" id="Phobius"/>
    </source>
</evidence>
<dbReference type="AlphaFoldDB" id="A0A6S7HX38"/>
<feature type="disulfide bond" evidence="12">
    <location>
        <begin position="304"/>
        <end position="313"/>
    </location>
</feature>
<comment type="subcellular location">
    <subcellularLocation>
        <location evidence="1">Endomembrane system</location>
    </subcellularLocation>
</comment>
<dbReference type="GO" id="GO:0004931">
    <property type="term" value="F:extracellularly ATP-gated monoatomic cation channel activity"/>
    <property type="evidence" value="ECO:0007669"/>
    <property type="project" value="InterPro"/>
</dbReference>
<keyword evidence="17" id="KW-1185">Reference proteome</keyword>
<dbReference type="PANTHER" id="PTHR10125">
    <property type="entry name" value="P2X PURINOCEPTOR"/>
    <property type="match status" value="1"/>
</dbReference>
<feature type="binding site" evidence="11">
    <location>
        <position position="353"/>
    </location>
    <ligand>
        <name>ATP</name>
        <dbReference type="ChEBI" id="CHEBI:30616"/>
        <note>ligand shared between two neighboring subunits of the homotrimer</note>
    </ligand>
</feature>
<dbReference type="PIRSF" id="PIRSF005713">
    <property type="entry name" value="P2X_purinoceptor"/>
    <property type="match status" value="1"/>
</dbReference>
<dbReference type="PRINTS" id="PR01307">
    <property type="entry name" value="P2XRECEPTOR"/>
</dbReference>
<dbReference type="GO" id="GO:0001614">
    <property type="term" value="F:purinergic nucleotide receptor activity"/>
    <property type="evidence" value="ECO:0007669"/>
    <property type="project" value="InterPro"/>
</dbReference>
<protein>
    <submittedName>
        <fullName evidence="16">P2X purinoceptor 4-like</fullName>
    </submittedName>
</protein>
<evidence type="ECO:0000256" key="6">
    <source>
        <dbReference type="ARBA" id="ARBA00023065"/>
    </source>
</evidence>
<comment type="similarity">
    <text evidence="2">Belongs to the P2X receptor family.</text>
</comment>
<evidence type="ECO:0000256" key="11">
    <source>
        <dbReference type="PIRSR" id="PIRSR005713-1"/>
    </source>
</evidence>
<evidence type="ECO:0000256" key="4">
    <source>
        <dbReference type="ARBA" id="ARBA00022692"/>
    </source>
</evidence>
<evidence type="ECO:0000256" key="7">
    <source>
        <dbReference type="ARBA" id="ARBA00023136"/>
    </source>
</evidence>
<keyword evidence="10" id="KW-0407">Ion channel</keyword>
<keyword evidence="9" id="KW-1071">Ligand-gated ion channel</keyword>
<evidence type="ECO:0000256" key="1">
    <source>
        <dbReference type="ARBA" id="ARBA00004308"/>
    </source>
</evidence>
<feature type="disulfide bond" evidence="12">
    <location>
        <begin position="146"/>
        <end position="172"/>
    </location>
</feature>
<feature type="transmembrane region" description="Helical" evidence="15">
    <location>
        <begin position="33"/>
        <end position="52"/>
    </location>
</feature>
<keyword evidence="11" id="KW-0547">Nucleotide-binding</keyword>
<keyword evidence="5 15" id="KW-1133">Transmembrane helix</keyword>
<dbReference type="GO" id="GO:0005524">
    <property type="term" value="F:ATP binding"/>
    <property type="evidence" value="ECO:0007669"/>
    <property type="project" value="UniProtKB-KW"/>
</dbReference>
<dbReference type="GO" id="GO:0070588">
    <property type="term" value="P:calcium ion transmembrane transport"/>
    <property type="evidence" value="ECO:0007669"/>
    <property type="project" value="TreeGrafter"/>
</dbReference>
<dbReference type="Gene3D" id="2.60.490.10">
    <property type="entry name" value="atp-gated p2x4 ion channel domain"/>
    <property type="match status" value="1"/>
</dbReference>
<evidence type="ECO:0000256" key="14">
    <source>
        <dbReference type="SAM" id="MobiDB-lite"/>
    </source>
</evidence>
<dbReference type="InterPro" id="IPR001429">
    <property type="entry name" value="P2X_purnocptor"/>
</dbReference>
<feature type="binding site" evidence="11">
    <location>
        <begin position="334"/>
        <end position="336"/>
    </location>
    <ligand>
        <name>ATP</name>
        <dbReference type="ChEBI" id="CHEBI:30616"/>
        <note>ligand shared between two neighboring subunits of the homotrimer</note>
    </ligand>
</feature>
<sequence length="451" mass="50498">MVNFNKACSSFAAAVLEYDTNKIVHIKSKKVGAINRIIQLAIIGYVIGYVIIYEKGYQSSSVGLSSVTTKLKGTALTNLSIKFPVTVDGKNESGTIFDGPRIWDSSDYVIPPEENDAVFVMTNMIITPRQKQGKCPEDDQYVQARCVLNNNGSDCTEGEEVITGHGIMTGECVKLDRPRTANDTYNGMCEIYAWCPVEYDVLPMPGTNSGYLLKKDKCLLQQAINFTILIKNTVQFPSFGVRVRNINDNQNKSYLTRCQYSSDKENRLCPIIKLKTIFDEISDTAFEDAAIKGGIVAIRIKWDCNLDHDISDCLPHYSFSRMDNADALIAKGYNFRFATYDVENNTQYRTLIKAYGIRFVILVDAKAGKFDIIPLLRNLGAGLALLSVATVMCDICVLYLLKKKYFYRNKKYQYVDDPDASTSEDEASFPMKTSDGSESQKGNYGTLENEK</sequence>
<dbReference type="InterPro" id="IPR059116">
    <property type="entry name" value="P2X_receptor"/>
</dbReference>
<evidence type="ECO:0000256" key="2">
    <source>
        <dbReference type="ARBA" id="ARBA00009848"/>
    </source>
</evidence>
<comment type="caution">
    <text evidence="16">The sequence shown here is derived from an EMBL/GenBank/DDBJ whole genome shotgun (WGS) entry which is preliminary data.</text>
</comment>
<feature type="binding site" evidence="11">
    <location>
        <position position="227"/>
    </location>
    <ligand>
        <name>ATP</name>
        <dbReference type="ChEBI" id="CHEBI:30616"/>
        <note>ligand shared between two neighboring subunits of the homotrimer</note>
    </ligand>
</feature>
<evidence type="ECO:0000256" key="12">
    <source>
        <dbReference type="PIRSR" id="PIRSR005713-2"/>
    </source>
</evidence>
<reference evidence="16" key="1">
    <citation type="submission" date="2020-04" db="EMBL/GenBank/DDBJ databases">
        <authorList>
            <person name="Alioto T."/>
            <person name="Alioto T."/>
            <person name="Gomez Garrido J."/>
        </authorList>
    </citation>
    <scope>NUCLEOTIDE SEQUENCE</scope>
    <source>
        <strain evidence="16">A484AB</strain>
    </source>
</reference>
<keyword evidence="7 15" id="KW-0472">Membrane</keyword>
<dbReference type="Proteomes" id="UP001152795">
    <property type="component" value="Unassembled WGS sequence"/>
</dbReference>
<feature type="transmembrane region" description="Helical" evidence="15">
    <location>
        <begin position="379"/>
        <end position="401"/>
    </location>
</feature>
<dbReference type="Gene3D" id="1.10.287.940">
    <property type="entry name" value="atp-gated p2x4 ion channel"/>
    <property type="match status" value="1"/>
</dbReference>
<accession>A0A6S7HX38</accession>
<dbReference type="GO" id="GO:0098794">
    <property type="term" value="C:postsynapse"/>
    <property type="evidence" value="ECO:0007669"/>
    <property type="project" value="GOC"/>
</dbReference>
<dbReference type="FunFam" id="1.10.287.940:FF:000010">
    <property type="entry name" value="P2X receptor E"/>
    <property type="match status" value="1"/>
</dbReference>
<evidence type="ECO:0000256" key="5">
    <source>
        <dbReference type="ARBA" id="ARBA00022989"/>
    </source>
</evidence>
<feature type="compositionally biased region" description="Polar residues" evidence="14">
    <location>
        <begin position="434"/>
        <end position="443"/>
    </location>
</feature>
<feature type="compositionally biased region" description="Acidic residues" evidence="14">
    <location>
        <begin position="416"/>
        <end position="427"/>
    </location>
</feature>